<evidence type="ECO:0000259" key="10">
    <source>
        <dbReference type="Pfam" id="PF22421"/>
    </source>
</evidence>
<gene>
    <name evidence="8" type="primary">tyrS</name>
    <name evidence="11" type="ORF">SAMN02745906_3045</name>
</gene>
<dbReference type="Gene3D" id="1.10.240.10">
    <property type="entry name" value="Tyrosyl-Transfer RNA Synthetase"/>
    <property type="match status" value="1"/>
</dbReference>
<dbReference type="PROSITE" id="PS00178">
    <property type="entry name" value="AA_TRNA_LIGASE_I"/>
    <property type="match status" value="1"/>
</dbReference>
<dbReference type="PANTHER" id="PTHR11766:SF0">
    <property type="entry name" value="TYROSINE--TRNA LIGASE, MITOCHONDRIAL"/>
    <property type="match status" value="1"/>
</dbReference>
<proteinExistence type="inferred from homology"/>
<dbReference type="SUPFAM" id="SSF52374">
    <property type="entry name" value="Nucleotidylyl transferase"/>
    <property type="match status" value="1"/>
</dbReference>
<dbReference type="HAMAP" id="MF_02006">
    <property type="entry name" value="Tyr_tRNA_synth_type1"/>
    <property type="match status" value="1"/>
</dbReference>
<keyword evidence="5 8" id="KW-0648">Protein biosynthesis</keyword>
<dbReference type="InterPro" id="IPR024107">
    <property type="entry name" value="Tyr-tRNA-ligase_bac_1"/>
</dbReference>
<dbReference type="CDD" id="cd00165">
    <property type="entry name" value="S4"/>
    <property type="match status" value="1"/>
</dbReference>
<organism evidence="11 12">
    <name type="scientific">Lacrimispora sphenoides JCM 1415</name>
    <dbReference type="NCBI Taxonomy" id="1297793"/>
    <lineage>
        <taxon>Bacteria</taxon>
        <taxon>Bacillati</taxon>
        <taxon>Bacillota</taxon>
        <taxon>Clostridia</taxon>
        <taxon>Lachnospirales</taxon>
        <taxon>Lachnospiraceae</taxon>
        <taxon>Lacrimispora</taxon>
    </lineage>
</organism>
<dbReference type="Proteomes" id="UP000198970">
    <property type="component" value="Chromosome I"/>
</dbReference>
<accession>A0ABY1CCR6</accession>
<dbReference type="PROSITE" id="PS50889">
    <property type="entry name" value="S4"/>
    <property type="match status" value="1"/>
</dbReference>
<name>A0ABY1CCR6_9FIRM</name>
<dbReference type="RefSeq" id="WP_100042789.1">
    <property type="nucleotide sequence ID" value="NZ_LT630003.1"/>
</dbReference>
<keyword evidence="3 8" id="KW-0067">ATP-binding</keyword>
<feature type="domain" description="Tyrosine--tRNA ligase SYY-like C-terminal" evidence="10">
    <location>
        <begin position="324"/>
        <end position="402"/>
    </location>
</feature>
<dbReference type="Pfam" id="PF00579">
    <property type="entry name" value="tRNA-synt_1b"/>
    <property type="match status" value="1"/>
</dbReference>
<dbReference type="InterPro" id="IPR024088">
    <property type="entry name" value="Tyr-tRNA-ligase_bac-type"/>
</dbReference>
<evidence type="ECO:0000256" key="1">
    <source>
        <dbReference type="ARBA" id="ARBA00022598"/>
    </source>
</evidence>
<feature type="short sequence motif" description="'KMSKS' region" evidence="8">
    <location>
        <begin position="227"/>
        <end position="231"/>
    </location>
</feature>
<dbReference type="Pfam" id="PF22421">
    <property type="entry name" value="SYY_C-terminal"/>
    <property type="match status" value="1"/>
</dbReference>
<feature type="binding site" evidence="8">
    <location>
        <position position="230"/>
    </location>
    <ligand>
        <name>ATP</name>
        <dbReference type="ChEBI" id="CHEBI:30616"/>
    </ligand>
</feature>
<dbReference type="PANTHER" id="PTHR11766">
    <property type="entry name" value="TYROSYL-TRNA SYNTHETASE"/>
    <property type="match status" value="1"/>
</dbReference>
<keyword evidence="2 8" id="KW-0547">Nucleotide-binding</keyword>
<dbReference type="SUPFAM" id="SSF55174">
    <property type="entry name" value="Alpha-L RNA-binding motif"/>
    <property type="match status" value="1"/>
</dbReference>
<dbReference type="InterPro" id="IPR002305">
    <property type="entry name" value="aa-tRNA-synth_Ic"/>
</dbReference>
<dbReference type="NCBIfam" id="TIGR00234">
    <property type="entry name" value="tyrS"/>
    <property type="match status" value="1"/>
</dbReference>
<comment type="subcellular location">
    <subcellularLocation>
        <location evidence="8">Cytoplasm</location>
    </subcellularLocation>
</comment>
<evidence type="ECO:0000256" key="5">
    <source>
        <dbReference type="ARBA" id="ARBA00022917"/>
    </source>
</evidence>
<feature type="short sequence motif" description="'HIGH' region" evidence="8">
    <location>
        <begin position="39"/>
        <end position="48"/>
    </location>
</feature>
<evidence type="ECO:0000256" key="2">
    <source>
        <dbReference type="ARBA" id="ARBA00022741"/>
    </source>
</evidence>
<evidence type="ECO:0000313" key="12">
    <source>
        <dbReference type="Proteomes" id="UP000198970"/>
    </source>
</evidence>
<keyword evidence="1 8" id="KW-0436">Ligase</keyword>
<dbReference type="Gene3D" id="3.10.290.10">
    <property type="entry name" value="RNA-binding S4 domain"/>
    <property type="match status" value="1"/>
</dbReference>
<dbReference type="InterPro" id="IPR002307">
    <property type="entry name" value="Tyr-tRNA-ligase"/>
</dbReference>
<keyword evidence="6 8" id="KW-0030">Aminoacyl-tRNA synthetase</keyword>
<comment type="function">
    <text evidence="8">Catalyzes the attachment of tyrosine to tRNA(Tyr) in a two-step reaction: tyrosine is first activated by ATP to form Tyr-AMP and then transferred to the acceptor end of tRNA(Tyr).</text>
</comment>
<evidence type="ECO:0000256" key="4">
    <source>
        <dbReference type="ARBA" id="ARBA00022884"/>
    </source>
</evidence>
<evidence type="ECO:0000256" key="7">
    <source>
        <dbReference type="ARBA" id="ARBA00048248"/>
    </source>
</evidence>
<evidence type="ECO:0000256" key="9">
    <source>
        <dbReference type="PROSITE-ProRule" id="PRU00182"/>
    </source>
</evidence>
<dbReference type="InterPro" id="IPR054608">
    <property type="entry name" value="SYY-like_C"/>
</dbReference>
<dbReference type="InterPro" id="IPR001412">
    <property type="entry name" value="aa-tRNA-synth_I_CS"/>
</dbReference>
<comment type="subunit">
    <text evidence="8">Homodimer.</text>
</comment>
<comment type="similarity">
    <text evidence="8">Belongs to the class-I aminoacyl-tRNA synthetase family. TyrS type 1 subfamily.</text>
</comment>
<sequence length="407" mass="45891">MKIYDELKARGLIAQVTNEEEISKMVNEGKAIFYIGFDPTADSLHVGHFMALCLMKRLQEAGNKPIALIGGGTGMVGDPSGRSDLRQVMTVETIQHNCDCFKKQMSRFIDFSEGKALMVNNADWLLNLNYIDFLREVGPHFSVNRMLTAECYKQRMEKGLSFLEFNYMIMQSFDFYELFNRYGCNMQFGGDDQWSNMLGGTELIRRKLGKDAHAMTITLLLNSEGNKMGKTQSGAVWLDPEKTTPFDFFQYWRNIADADVLKCLRMLTFLPIEQINEMDSWEGSQLNEAKEILAYELTNLVHGEEEAERARESARALFTGGNAADMPTCELEEADFTDGNIDILAILQKSGLAPTRSEARRNVEQGGVTVEGETVSDVKAVFAKEQFSGDGMIVKRGKKKFVRIVVK</sequence>
<feature type="binding site" evidence="8">
    <location>
        <position position="34"/>
    </location>
    <ligand>
        <name>L-tyrosine</name>
        <dbReference type="ChEBI" id="CHEBI:58315"/>
    </ligand>
</feature>
<keyword evidence="4 9" id="KW-0694">RNA-binding</keyword>
<evidence type="ECO:0000256" key="6">
    <source>
        <dbReference type="ARBA" id="ARBA00023146"/>
    </source>
</evidence>
<dbReference type="PRINTS" id="PR01040">
    <property type="entry name" value="TRNASYNTHTYR"/>
</dbReference>
<dbReference type="EMBL" id="LT630003">
    <property type="protein sequence ID" value="SET92427.1"/>
    <property type="molecule type" value="Genomic_DNA"/>
</dbReference>
<feature type="binding site" evidence="8">
    <location>
        <position position="171"/>
    </location>
    <ligand>
        <name>L-tyrosine</name>
        <dbReference type="ChEBI" id="CHEBI:58315"/>
    </ligand>
</feature>
<dbReference type="Gene3D" id="3.40.50.620">
    <property type="entry name" value="HUPs"/>
    <property type="match status" value="1"/>
</dbReference>
<feature type="binding site" evidence="8">
    <location>
        <position position="167"/>
    </location>
    <ligand>
        <name>L-tyrosine</name>
        <dbReference type="ChEBI" id="CHEBI:58315"/>
    </ligand>
</feature>
<keyword evidence="8" id="KW-0963">Cytoplasm</keyword>
<reference evidence="11 12" key="1">
    <citation type="submission" date="2016-10" db="EMBL/GenBank/DDBJ databases">
        <authorList>
            <person name="Varghese N."/>
            <person name="Submissions S."/>
        </authorList>
    </citation>
    <scope>NUCLEOTIDE SEQUENCE [LARGE SCALE GENOMIC DNA]</scope>
    <source>
        <strain evidence="11 12">ATCC 19403</strain>
    </source>
</reference>
<evidence type="ECO:0000256" key="8">
    <source>
        <dbReference type="HAMAP-Rule" id="MF_02006"/>
    </source>
</evidence>
<dbReference type="EC" id="6.1.1.1" evidence="8"/>
<evidence type="ECO:0000313" key="11">
    <source>
        <dbReference type="EMBL" id="SET92427.1"/>
    </source>
</evidence>
<evidence type="ECO:0000256" key="3">
    <source>
        <dbReference type="ARBA" id="ARBA00022840"/>
    </source>
</evidence>
<keyword evidence="12" id="KW-1185">Reference proteome</keyword>
<comment type="catalytic activity">
    <reaction evidence="7 8">
        <text>tRNA(Tyr) + L-tyrosine + ATP = L-tyrosyl-tRNA(Tyr) + AMP + diphosphate + H(+)</text>
        <dbReference type="Rhea" id="RHEA:10220"/>
        <dbReference type="Rhea" id="RHEA-COMP:9706"/>
        <dbReference type="Rhea" id="RHEA-COMP:9707"/>
        <dbReference type="ChEBI" id="CHEBI:15378"/>
        <dbReference type="ChEBI" id="CHEBI:30616"/>
        <dbReference type="ChEBI" id="CHEBI:33019"/>
        <dbReference type="ChEBI" id="CHEBI:58315"/>
        <dbReference type="ChEBI" id="CHEBI:78442"/>
        <dbReference type="ChEBI" id="CHEBI:78536"/>
        <dbReference type="ChEBI" id="CHEBI:456215"/>
        <dbReference type="EC" id="6.1.1.1"/>
    </reaction>
</comment>
<dbReference type="CDD" id="cd00805">
    <property type="entry name" value="TyrRS_core"/>
    <property type="match status" value="1"/>
</dbReference>
<protein>
    <recommendedName>
        <fullName evidence="8">Tyrosine--tRNA ligase</fullName>
        <ecNumber evidence="8">6.1.1.1</ecNumber>
    </recommendedName>
    <alternativeName>
        <fullName evidence="8">Tyrosyl-tRNA synthetase</fullName>
        <shortName evidence="8">TyrRS</shortName>
    </alternativeName>
</protein>
<dbReference type="InterPro" id="IPR014729">
    <property type="entry name" value="Rossmann-like_a/b/a_fold"/>
</dbReference>
<dbReference type="InterPro" id="IPR036986">
    <property type="entry name" value="S4_RNA-bd_sf"/>
</dbReference>